<keyword evidence="1" id="KW-0285">Flavoprotein</keyword>
<sequence length="247" mass="26946">MNPPLTGCYIGIIILPGNIIIPLVAMIQTLGGIMPKIIGISGSPIPDSNTDRLIKHILEESVIENEWEAEFVKLSSITVAPCRACKRCVEDNICKVADDFPALAEKLRLADAVVIGGYIPYGMLDAFTKAFLERLWSMRHVHNLNKDKVFITVISGLSKQGRETALRLMAVELKMERVRHIAELQIEGNVPCLTCGHGDNCWGSGVPRHYPGAKASADLCVAVENQAVWGEASKIAEMVRGLGNRSS</sequence>
<reference evidence="5 6" key="2">
    <citation type="journal article" date="2011" name="ISME J.">
        <title>RNA-seq reveals cooperative metabolic interactions between two termite-gut spirochete species in co-culture.</title>
        <authorList>
            <person name="Rosenthal A.Z."/>
            <person name="Matson E.G."/>
            <person name="Eldar A."/>
            <person name="Leadbetter J.R."/>
        </authorList>
    </citation>
    <scope>NUCLEOTIDE SEQUENCE [LARGE SCALE GENOMIC DNA]</scope>
    <source>
        <strain evidence="6">ATCC BAA-887 / DSM 12427 / ZAS-2</strain>
    </source>
</reference>
<dbReference type="Pfam" id="PF03358">
    <property type="entry name" value="FMN_red"/>
    <property type="match status" value="1"/>
</dbReference>
<dbReference type="Gene3D" id="3.40.50.360">
    <property type="match status" value="1"/>
</dbReference>
<dbReference type="InterPro" id="IPR051796">
    <property type="entry name" value="ISF_SsuE-like"/>
</dbReference>
<dbReference type="InterPro" id="IPR005025">
    <property type="entry name" value="FMN_Rdtase-like_dom"/>
</dbReference>
<keyword evidence="3" id="KW-0812">Transmembrane</keyword>
<dbReference type="AlphaFoldDB" id="F5YQG4"/>
<keyword evidence="3" id="KW-1133">Transmembrane helix</keyword>
<evidence type="ECO:0000313" key="6">
    <source>
        <dbReference type="Proteomes" id="UP000009223"/>
    </source>
</evidence>
<feature type="transmembrane region" description="Helical" evidence="3">
    <location>
        <begin position="6"/>
        <end position="27"/>
    </location>
</feature>
<dbReference type="PANTHER" id="PTHR43278:SF1">
    <property type="entry name" value="IRON-SULFUR FLAVOPROTEIN MJ1083"/>
    <property type="match status" value="1"/>
</dbReference>
<dbReference type="OrthoDB" id="9805976at2"/>
<feature type="domain" description="NADPH-dependent FMN reductase-like" evidence="4">
    <location>
        <begin position="35"/>
        <end position="170"/>
    </location>
</feature>
<reference evidence="6" key="1">
    <citation type="submission" date="2009-12" db="EMBL/GenBank/DDBJ databases">
        <title>Complete sequence of Treponema primitia strain ZAS-2.</title>
        <authorList>
            <person name="Tetu S.G."/>
            <person name="Matson E."/>
            <person name="Ren Q."/>
            <person name="Seshadri R."/>
            <person name="Elbourne L."/>
            <person name="Hassan K.A."/>
            <person name="Durkin A."/>
            <person name="Radune D."/>
            <person name="Mohamoud Y."/>
            <person name="Shay R."/>
            <person name="Jin S."/>
            <person name="Zhang X."/>
            <person name="Lucey K."/>
            <person name="Ballor N.R."/>
            <person name="Ottesen E."/>
            <person name="Rosenthal R."/>
            <person name="Allen A."/>
            <person name="Leadbetter J.R."/>
            <person name="Paulsen I.T."/>
        </authorList>
    </citation>
    <scope>NUCLEOTIDE SEQUENCE [LARGE SCALE GENOMIC DNA]</scope>
    <source>
        <strain evidence="6">ATCC BAA-887 / DSM 12427 / ZAS-2</strain>
    </source>
</reference>
<dbReference type="eggNOG" id="COG0655">
    <property type="taxonomic scope" value="Bacteria"/>
</dbReference>
<protein>
    <submittedName>
        <fullName evidence="5">Flavin reductase</fullName>
    </submittedName>
</protein>
<dbReference type="KEGG" id="tpi:TREPR_2773"/>
<dbReference type="SUPFAM" id="SSF52218">
    <property type="entry name" value="Flavoproteins"/>
    <property type="match status" value="1"/>
</dbReference>
<dbReference type="EMBL" id="CP001843">
    <property type="protein sequence ID" value="AEF84151.1"/>
    <property type="molecule type" value="Genomic_DNA"/>
</dbReference>
<gene>
    <name evidence="5" type="ordered locus">TREPR_2773</name>
</gene>
<dbReference type="Proteomes" id="UP000009223">
    <property type="component" value="Chromosome"/>
</dbReference>
<keyword evidence="3" id="KW-0472">Membrane</keyword>
<evidence type="ECO:0000259" key="4">
    <source>
        <dbReference type="Pfam" id="PF03358"/>
    </source>
</evidence>
<name>F5YQG4_TREPZ</name>
<keyword evidence="6" id="KW-1185">Reference proteome</keyword>
<evidence type="ECO:0000256" key="2">
    <source>
        <dbReference type="ARBA" id="ARBA00022643"/>
    </source>
</evidence>
<proteinExistence type="predicted"/>
<dbReference type="HOGENOM" id="CLU_050993_3_2_12"/>
<dbReference type="PANTHER" id="PTHR43278">
    <property type="entry name" value="NAD(P)H-DEPENDENT FMN-CONTAINING OXIDOREDUCTASE YWQN-RELATED"/>
    <property type="match status" value="1"/>
</dbReference>
<dbReference type="InterPro" id="IPR029039">
    <property type="entry name" value="Flavoprotein-like_sf"/>
</dbReference>
<organism evidence="5 6">
    <name type="scientific">Treponema primitia (strain ATCC BAA-887 / DSM 12427 / ZAS-2)</name>
    <dbReference type="NCBI Taxonomy" id="545694"/>
    <lineage>
        <taxon>Bacteria</taxon>
        <taxon>Pseudomonadati</taxon>
        <taxon>Spirochaetota</taxon>
        <taxon>Spirochaetia</taxon>
        <taxon>Spirochaetales</taxon>
        <taxon>Treponemataceae</taxon>
        <taxon>Treponema</taxon>
    </lineage>
</organism>
<evidence type="ECO:0000313" key="5">
    <source>
        <dbReference type="EMBL" id="AEF84151.1"/>
    </source>
</evidence>
<evidence type="ECO:0000256" key="1">
    <source>
        <dbReference type="ARBA" id="ARBA00022630"/>
    </source>
</evidence>
<accession>F5YQG4</accession>
<keyword evidence="2" id="KW-0288">FMN</keyword>
<dbReference type="GO" id="GO:0016491">
    <property type="term" value="F:oxidoreductase activity"/>
    <property type="evidence" value="ECO:0007669"/>
    <property type="project" value="InterPro"/>
</dbReference>
<dbReference type="STRING" id="545694.TREPR_2773"/>
<evidence type="ECO:0000256" key="3">
    <source>
        <dbReference type="SAM" id="Phobius"/>
    </source>
</evidence>